<sequence>MELGVTCSVGLFALASASEHSGACLEPLVQCGANGYPLGFGAKYCDKFLENKSDFSDRGQKWEEDVGQCLQDALVPFVNGSKQPDCQDLKEYAIGTHARCYVGTGFCSLGLWTN</sequence>
<keyword evidence="5" id="KW-0732">Signal</keyword>
<evidence type="ECO:0000313" key="7">
    <source>
        <dbReference type="Proteomes" id="UP001149165"/>
    </source>
</evidence>
<evidence type="ECO:0000256" key="4">
    <source>
        <dbReference type="ARBA" id="ARBA00023157"/>
    </source>
</evidence>
<dbReference type="PANTHER" id="PTHR11245">
    <property type="entry name" value="STANNIOCALCIN"/>
    <property type="match status" value="1"/>
</dbReference>
<dbReference type="OrthoDB" id="4306410at2759"/>
<evidence type="ECO:0000256" key="3">
    <source>
        <dbReference type="ARBA" id="ARBA00022702"/>
    </source>
</evidence>
<dbReference type="GO" id="GO:0005179">
    <property type="term" value="F:hormone activity"/>
    <property type="evidence" value="ECO:0007669"/>
    <property type="project" value="UniProtKB-KW"/>
</dbReference>
<keyword evidence="4" id="KW-1015">Disulfide bond</keyword>
<dbReference type="AlphaFoldDB" id="A0A9W9G9A0"/>
<evidence type="ECO:0000256" key="5">
    <source>
        <dbReference type="SAM" id="SignalP"/>
    </source>
</evidence>
<dbReference type="EMBL" id="JAPQKH010000002">
    <property type="protein sequence ID" value="KAJ5113812.1"/>
    <property type="molecule type" value="Genomic_DNA"/>
</dbReference>
<name>A0A9W9G9A0_9EURO</name>
<evidence type="ECO:0000256" key="1">
    <source>
        <dbReference type="ARBA" id="ARBA00008693"/>
    </source>
</evidence>
<dbReference type="Proteomes" id="UP001149165">
    <property type="component" value="Unassembled WGS sequence"/>
</dbReference>
<organism evidence="6 7">
    <name type="scientific">Penicillium angulare</name>
    <dbReference type="NCBI Taxonomy" id="116970"/>
    <lineage>
        <taxon>Eukaryota</taxon>
        <taxon>Fungi</taxon>
        <taxon>Dikarya</taxon>
        <taxon>Ascomycota</taxon>
        <taxon>Pezizomycotina</taxon>
        <taxon>Eurotiomycetes</taxon>
        <taxon>Eurotiomycetidae</taxon>
        <taxon>Eurotiales</taxon>
        <taxon>Aspergillaceae</taxon>
        <taxon>Penicillium</taxon>
    </lineage>
</organism>
<protein>
    <submittedName>
        <fullName evidence="6">Uncharacterized protein</fullName>
    </submittedName>
</protein>
<dbReference type="InterPro" id="IPR004978">
    <property type="entry name" value="Stanniocalcin"/>
</dbReference>
<comment type="caution">
    <text evidence="6">The sequence shown here is derived from an EMBL/GenBank/DDBJ whole genome shotgun (WGS) entry which is preliminary data.</text>
</comment>
<feature type="signal peptide" evidence="5">
    <location>
        <begin position="1"/>
        <end position="17"/>
    </location>
</feature>
<dbReference type="GO" id="GO:0006874">
    <property type="term" value="P:intracellular calcium ion homeostasis"/>
    <property type="evidence" value="ECO:0007669"/>
    <property type="project" value="TreeGrafter"/>
</dbReference>
<gene>
    <name evidence="6" type="ORF">N7456_002346</name>
</gene>
<accession>A0A9W9G9A0</accession>
<keyword evidence="3" id="KW-0372">Hormone</keyword>
<evidence type="ECO:0000313" key="6">
    <source>
        <dbReference type="EMBL" id="KAJ5113812.1"/>
    </source>
</evidence>
<feature type="chain" id="PRO_5040761771" evidence="5">
    <location>
        <begin position="18"/>
        <end position="114"/>
    </location>
</feature>
<proteinExistence type="inferred from homology"/>
<dbReference type="GO" id="GO:0005576">
    <property type="term" value="C:extracellular region"/>
    <property type="evidence" value="ECO:0007669"/>
    <property type="project" value="InterPro"/>
</dbReference>
<dbReference type="PANTHER" id="PTHR11245:SF6">
    <property type="entry name" value="DUF19 DOMAIN-CONTAINING PROTEIN"/>
    <property type="match status" value="1"/>
</dbReference>
<comment type="similarity">
    <text evidence="1">Belongs to the stanniocalcin family.</text>
</comment>
<evidence type="ECO:0000256" key="2">
    <source>
        <dbReference type="ARBA" id="ARBA00011748"/>
    </source>
</evidence>
<comment type="subunit">
    <text evidence="2">Homodimer; disulfide-linked.</text>
</comment>
<keyword evidence="7" id="KW-1185">Reference proteome</keyword>
<reference evidence="6" key="2">
    <citation type="journal article" date="2023" name="IMA Fungus">
        <title>Comparative genomic study of the Penicillium genus elucidates a diverse pangenome and 15 lateral gene transfer events.</title>
        <authorList>
            <person name="Petersen C."/>
            <person name="Sorensen T."/>
            <person name="Nielsen M.R."/>
            <person name="Sondergaard T.E."/>
            <person name="Sorensen J.L."/>
            <person name="Fitzpatrick D.A."/>
            <person name="Frisvad J.C."/>
            <person name="Nielsen K.L."/>
        </authorList>
    </citation>
    <scope>NUCLEOTIDE SEQUENCE</scope>
    <source>
        <strain evidence="6">IBT 30069</strain>
    </source>
</reference>
<reference evidence="6" key="1">
    <citation type="submission" date="2022-11" db="EMBL/GenBank/DDBJ databases">
        <authorList>
            <person name="Petersen C."/>
        </authorList>
    </citation>
    <scope>NUCLEOTIDE SEQUENCE</scope>
    <source>
        <strain evidence="6">IBT 30069</strain>
    </source>
</reference>